<gene>
    <name evidence="3" type="ORF">CVIRNUC_009373</name>
</gene>
<dbReference type="Gene3D" id="3.40.50.1820">
    <property type="entry name" value="alpha/beta hydrolase"/>
    <property type="match status" value="1"/>
</dbReference>
<accession>A0AAV1II91</accession>
<name>A0AAV1II91_9CHLO</name>
<sequence length="350" mass="38305">MRSAETGCPIEVYSHNARIVKHRLLIQRDPSPTHRRGLASQIQSKTKAPPHNRSAGLSSSAILHRPSASAAARMALSAEANTATWAEKRVSFKNAKGEQIIGISVDTGSEDVAILCHGLGDHKDGFVLPQMAAALAEKGHSSLRFDFPGNGESDGTFRYANMKEEKEDIRAAVLYLRAQGRSVTGLVGHSKAGTGVILYAADYDDIARVVNVAGRYDNMRGITERFGDDIFDYLDKHGQMEVSWPSSVPGSGGKKTWILTQEDIKNRRELFMEPYAKAIRNSHVLTIHGKADETIPFEDALSYHKQLAKSELVLVDGAGHNFNKSTHADVLIQHTVEFLTSGKVLGKLHK</sequence>
<dbReference type="EMBL" id="CAUYUE010000014">
    <property type="protein sequence ID" value="CAK0786160.1"/>
    <property type="molecule type" value="Genomic_DNA"/>
</dbReference>
<dbReference type="AlphaFoldDB" id="A0AAV1II91"/>
<keyword evidence="4" id="KW-1185">Reference proteome</keyword>
<reference evidence="3 4" key="1">
    <citation type="submission" date="2023-10" db="EMBL/GenBank/DDBJ databases">
        <authorList>
            <person name="Maclean D."/>
            <person name="Macfadyen A."/>
        </authorList>
    </citation>
    <scope>NUCLEOTIDE SEQUENCE [LARGE SCALE GENOMIC DNA]</scope>
</reference>
<evidence type="ECO:0000259" key="2">
    <source>
        <dbReference type="Pfam" id="PF12697"/>
    </source>
</evidence>
<protein>
    <recommendedName>
        <fullName evidence="2">AB hydrolase-1 domain-containing protein</fullName>
    </recommendedName>
</protein>
<dbReference type="PANTHER" id="PTHR42886:SF53">
    <property type="entry name" value="ALPHA_BETA-HYDROLASES SUPERFAMILY PROTEIN"/>
    <property type="match status" value="1"/>
</dbReference>
<dbReference type="SUPFAM" id="SSF53474">
    <property type="entry name" value="alpha/beta-Hydrolases"/>
    <property type="match status" value="1"/>
</dbReference>
<evidence type="ECO:0000256" key="1">
    <source>
        <dbReference type="SAM" id="MobiDB-lite"/>
    </source>
</evidence>
<dbReference type="Pfam" id="PF12697">
    <property type="entry name" value="Abhydrolase_6"/>
    <property type="match status" value="1"/>
</dbReference>
<evidence type="ECO:0000313" key="4">
    <source>
        <dbReference type="Proteomes" id="UP001314263"/>
    </source>
</evidence>
<feature type="region of interest" description="Disordered" evidence="1">
    <location>
        <begin position="26"/>
        <end position="58"/>
    </location>
</feature>
<dbReference type="Proteomes" id="UP001314263">
    <property type="component" value="Unassembled WGS sequence"/>
</dbReference>
<proteinExistence type="predicted"/>
<comment type="caution">
    <text evidence="3">The sequence shown here is derived from an EMBL/GenBank/DDBJ whole genome shotgun (WGS) entry which is preliminary data.</text>
</comment>
<dbReference type="PANTHER" id="PTHR42886">
    <property type="entry name" value="RE40534P-RELATED"/>
    <property type="match status" value="1"/>
</dbReference>
<evidence type="ECO:0000313" key="3">
    <source>
        <dbReference type="EMBL" id="CAK0786160.1"/>
    </source>
</evidence>
<organism evidence="3 4">
    <name type="scientific">Coccomyxa viridis</name>
    <dbReference type="NCBI Taxonomy" id="1274662"/>
    <lineage>
        <taxon>Eukaryota</taxon>
        <taxon>Viridiplantae</taxon>
        <taxon>Chlorophyta</taxon>
        <taxon>core chlorophytes</taxon>
        <taxon>Trebouxiophyceae</taxon>
        <taxon>Trebouxiophyceae incertae sedis</taxon>
        <taxon>Coccomyxaceae</taxon>
        <taxon>Coccomyxa</taxon>
    </lineage>
</organism>
<dbReference type="InterPro" id="IPR000073">
    <property type="entry name" value="AB_hydrolase_1"/>
</dbReference>
<dbReference type="InterPro" id="IPR029058">
    <property type="entry name" value="AB_hydrolase_fold"/>
</dbReference>
<feature type="domain" description="AB hydrolase-1" evidence="2">
    <location>
        <begin position="114"/>
        <end position="328"/>
    </location>
</feature>